<evidence type="ECO:0000256" key="7">
    <source>
        <dbReference type="ARBA" id="ARBA00023002"/>
    </source>
</evidence>
<evidence type="ECO:0000256" key="5">
    <source>
        <dbReference type="ARBA" id="ARBA00022946"/>
    </source>
</evidence>
<dbReference type="CDD" id="cd00922">
    <property type="entry name" value="Cyt_c_Oxidase_IV"/>
    <property type="match status" value="1"/>
</dbReference>
<reference evidence="11" key="1">
    <citation type="submission" date="2018-10" db="EMBL/GenBank/DDBJ databases">
        <title>Transcriptome assembly of Aceria tosichella (Wheat curl mite) Type 2.</title>
        <authorList>
            <person name="Scully E.D."/>
            <person name="Geib S.M."/>
            <person name="Palmer N.A."/>
            <person name="Gupta A.K."/>
            <person name="Sarath G."/>
            <person name="Tatineni S."/>
        </authorList>
    </citation>
    <scope>NUCLEOTIDE SEQUENCE</scope>
    <source>
        <strain evidence="11">LincolnNE</strain>
    </source>
</reference>
<keyword evidence="8 10" id="KW-0496">Mitochondrion</keyword>
<dbReference type="PANTHER" id="PTHR10707">
    <property type="entry name" value="CYTOCHROME C OXIDASE SUBUNIT IV"/>
    <property type="match status" value="1"/>
</dbReference>
<dbReference type="Pfam" id="PF02936">
    <property type="entry name" value="COX4"/>
    <property type="match status" value="1"/>
</dbReference>
<dbReference type="GO" id="GO:0045277">
    <property type="term" value="C:respiratory chain complex IV"/>
    <property type="evidence" value="ECO:0007669"/>
    <property type="project" value="InterPro"/>
</dbReference>
<comment type="subunit">
    <text evidence="10">Component of the cytochrome c oxidase (complex IV, CIV), a multisubunit enzyme composed of 14 subunits.</text>
</comment>
<evidence type="ECO:0000313" key="11">
    <source>
        <dbReference type="EMBL" id="MDE47494.1"/>
    </source>
</evidence>
<gene>
    <name evidence="11" type="primary">COX4I1</name>
    <name evidence="11" type="ORF">g.19110</name>
</gene>
<dbReference type="PANTHER" id="PTHR10707:SF10">
    <property type="entry name" value="CYTOCHROME C OXIDASE SUBUNIT 4"/>
    <property type="match status" value="1"/>
</dbReference>
<evidence type="ECO:0000256" key="8">
    <source>
        <dbReference type="ARBA" id="ARBA00023128"/>
    </source>
</evidence>
<protein>
    <recommendedName>
        <fullName evidence="10">Cytochrome c oxidase subunit 4</fullName>
    </recommendedName>
</protein>
<name>A0A6G1SAG6_9ACAR</name>
<sequence>MLSAHRAARPLYRLRIGNREVVGPSVTGMDDYFDRVDQPCPPIRFKEPSDEINALREKEKGSWKNLSIDEKKKLYRYSFCQTFSEMEAPTCEGRRLVGSVLMLLSVPLVLYSIAKNTIFGPLPDSLSDEGKKRLVRWYIESRTDPMEGGISSKWDYEKNQWKEKPYLLMKSK</sequence>
<dbReference type="InterPro" id="IPR004203">
    <property type="entry name" value="Cyt_c_oxidase_su4_fam"/>
</dbReference>
<evidence type="ECO:0000256" key="4">
    <source>
        <dbReference type="ARBA" id="ARBA00022792"/>
    </source>
</evidence>
<keyword evidence="7" id="KW-0560">Oxidoreductase</keyword>
<evidence type="ECO:0000256" key="2">
    <source>
        <dbReference type="ARBA" id="ARBA00008135"/>
    </source>
</evidence>
<keyword evidence="5" id="KW-0809">Transit peptide</keyword>
<evidence type="ECO:0000256" key="3">
    <source>
        <dbReference type="ARBA" id="ARBA00022692"/>
    </source>
</evidence>
<evidence type="ECO:0000256" key="6">
    <source>
        <dbReference type="ARBA" id="ARBA00022989"/>
    </source>
</evidence>
<dbReference type="FunFam" id="1.10.442.10:FF:000001">
    <property type="entry name" value="Cytochrome c oxidase subunit 4 isoform 1"/>
    <property type="match status" value="1"/>
</dbReference>
<dbReference type="EMBL" id="GGYP01002723">
    <property type="protein sequence ID" value="MDE47494.1"/>
    <property type="molecule type" value="Transcribed_RNA"/>
</dbReference>
<dbReference type="UniPathway" id="UPA00705"/>
<dbReference type="PRINTS" id="PR01873">
    <property type="entry name" value="CYTCOXIDASE4"/>
</dbReference>
<keyword evidence="6" id="KW-1133">Transmembrane helix</keyword>
<proteinExistence type="inferred from homology"/>
<dbReference type="InterPro" id="IPR036639">
    <property type="entry name" value="Cyt_c_oxidase_su4_sf"/>
</dbReference>
<accession>A0A6G1SAG6</accession>
<evidence type="ECO:0000256" key="10">
    <source>
        <dbReference type="RuleBase" id="RU367145"/>
    </source>
</evidence>
<dbReference type="GO" id="GO:0016491">
    <property type="term" value="F:oxidoreductase activity"/>
    <property type="evidence" value="ECO:0007669"/>
    <property type="project" value="UniProtKB-KW"/>
</dbReference>
<evidence type="ECO:0000256" key="9">
    <source>
        <dbReference type="ARBA" id="ARBA00023136"/>
    </source>
</evidence>
<dbReference type="AlphaFoldDB" id="A0A6G1SAG6"/>
<comment type="function">
    <text evidence="10">Component of the cytochrome c oxidase, the last enzyme in the mitochondrial electron transport chain which drives oxidative phosphorylation.</text>
</comment>
<dbReference type="GO" id="GO:0006123">
    <property type="term" value="P:mitochondrial electron transport, cytochrome c to oxygen"/>
    <property type="evidence" value="ECO:0007669"/>
    <property type="project" value="InterPro"/>
</dbReference>
<evidence type="ECO:0000256" key="1">
    <source>
        <dbReference type="ARBA" id="ARBA00004434"/>
    </source>
</evidence>
<dbReference type="Gene3D" id="1.10.442.10">
    <property type="entry name" value="Cytochrome c oxidase subunit IV"/>
    <property type="match status" value="1"/>
</dbReference>
<keyword evidence="3" id="KW-0812">Transmembrane</keyword>
<dbReference type="SUPFAM" id="SSF81406">
    <property type="entry name" value="Mitochondrial cytochrome c oxidase subunit IV"/>
    <property type="match status" value="1"/>
</dbReference>
<comment type="subcellular location">
    <subcellularLocation>
        <location evidence="1 10">Mitochondrion inner membrane</location>
        <topology evidence="1 10">Single-pass membrane protein</topology>
    </subcellularLocation>
</comment>
<keyword evidence="4 10" id="KW-0999">Mitochondrion inner membrane</keyword>
<organism evidence="11">
    <name type="scientific">Aceria tosichella</name>
    <name type="common">wheat curl mite</name>
    <dbReference type="NCBI Taxonomy" id="561515"/>
    <lineage>
        <taxon>Eukaryota</taxon>
        <taxon>Metazoa</taxon>
        <taxon>Ecdysozoa</taxon>
        <taxon>Arthropoda</taxon>
        <taxon>Chelicerata</taxon>
        <taxon>Arachnida</taxon>
        <taxon>Acari</taxon>
        <taxon>Acariformes</taxon>
        <taxon>Trombidiformes</taxon>
        <taxon>Prostigmata</taxon>
        <taxon>Eupodina</taxon>
        <taxon>Eriophyoidea</taxon>
        <taxon>Eriophyidae</taxon>
        <taxon>Eriophyinae</taxon>
        <taxon>Aceriini</taxon>
        <taxon>Aceria</taxon>
    </lineage>
</organism>
<comment type="similarity">
    <text evidence="2 10">Belongs to the cytochrome c oxidase IV family.</text>
</comment>
<dbReference type="InterPro" id="IPR013288">
    <property type="entry name" value="Cyt_c_oxidase_su4"/>
</dbReference>
<dbReference type="GO" id="GO:0005743">
    <property type="term" value="C:mitochondrial inner membrane"/>
    <property type="evidence" value="ECO:0007669"/>
    <property type="project" value="UniProtKB-SubCell"/>
</dbReference>
<comment type="pathway">
    <text evidence="10">Energy metabolism; oxidative phosphorylation.</text>
</comment>
<keyword evidence="9" id="KW-0472">Membrane</keyword>